<dbReference type="AlphaFoldDB" id="A0A916JA79"/>
<accession>A0A916JA79</accession>
<evidence type="ECO:0000256" key="1">
    <source>
        <dbReference type="SAM" id="MobiDB-lite"/>
    </source>
</evidence>
<keyword evidence="2" id="KW-0472">Membrane</keyword>
<feature type="transmembrane region" description="Helical" evidence="2">
    <location>
        <begin position="21"/>
        <end position="42"/>
    </location>
</feature>
<organism evidence="3 4">
    <name type="scientific">Georgfuchsia toluolica</name>
    <dbReference type="NCBI Taxonomy" id="424218"/>
    <lineage>
        <taxon>Bacteria</taxon>
        <taxon>Pseudomonadati</taxon>
        <taxon>Pseudomonadota</taxon>
        <taxon>Betaproteobacteria</taxon>
        <taxon>Nitrosomonadales</taxon>
        <taxon>Sterolibacteriaceae</taxon>
        <taxon>Georgfuchsia</taxon>
    </lineage>
</organism>
<protein>
    <submittedName>
        <fullName evidence="3">MSHA biogenesis protein MshI</fullName>
    </submittedName>
</protein>
<dbReference type="RefSeq" id="WP_220636971.1">
    <property type="nucleotide sequence ID" value="NZ_CAJQUM010000001.1"/>
</dbReference>
<feature type="region of interest" description="Disordered" evidence="1">
    <location>
        <begin position="219"/>
        <end position="238"/>
    </location>
</feature>
<keyword evidence="4" id="KW-1185">Reference proteome</keyword>
<reference evidence="3" key="1">
    <citation type="submission" date="2021-04" db="EMBL/GenBank/DDBJ databases">
        <authorList>
            <person name="Hornung B."/>
        </authorList>
    </citation>
    <scope>NUCLEOTIDE SEQUENCE</scope>
    <source>
        <strain evidence="3">G5G6</strain>
    </source>
</reference>
<dbReference type="EMBL" id="CAJQUM010000001">
    <property type="protein sequence ID" value="CAG4885203.1"/>
    <property type="molecule type" value="Genomic_DNA"/>
</dbReference>
<comment type="caution">
    <text evidence="3">The sequence shown here is derived from an EMBL/GenBank/DDBJ whole genome shotgun (WGS) entry which is preliminary data.</text>
</comment>
<name>A0A916JA79_9PROT</name>
<evidence type="ECO:0000313" key="3">
    <source>
        <dbReference type="EMBL" id="CAG4885203.1"/>
    </source>
</evidence>
<dbReference type="Pfam" id="PF05137">
    <property type="entry name" value="PilN"/>
    <property type="match status" value="1"/>
</dbReference>
<dbReference type="Proteomes" id="UP000742786">
    <property type="component" value="Unassembled WGS sequence"/>
</dbReference>
<evidence type="ECO:0000313" key="4">
    <source>
        <dbReference type="Proteomes" id="UP000742786"/>
    </source>
</evidence>
<sequence length="238" mass="25120">MTQQINLYDPQLRRQRELLTATNLALTSMILLLIVMVAGAWVRTGAGKLEAEAALLAPQAKALQNQIPVLGRQLSTRKPDARLEQQLAGMKAQESIRVAILALLQKGLGPGAVSFAEYLRGFARQTPSGLWLTGFAVAGDGTGMEIRGRTTNPALIPEYIRRLNAEKAFQGRAFAALQLSVPAPATGNNAAAVAGTVPATNLPLAPSYHEFTLTPVLGDGAAETSDANRSPMTAGAQP</sequence>
<proteinExistence type="predicted"/>
<dbReference type="InterPro" id="IPR007813">
    <property type="entry name" value="PilN"/>
</dbReference>
<keyword evidence="2" id="KW-0812">Transmembrane</keyword>
<gene>
    <name evidence="3" type="ORF">GTOL_13086</name>
</gene>
<keyword evidence="2" id="KW-1133">Transmembrane helix</keyword>
<evidence type="ECO:0000256" key="2">
    <source>
        <dbReference type="SAM" id="Phobius"/>
    </source>
</evidence>